<dbReference type="InterPro" id="IPR051555">
    <property type="entry name" value="FDH_Electron_Transfer_Unit"/>
</dbReference>
<dbReference type="GO" id="GO:0030313">
    <property type="term" value="C:cell envelope"/>
    <property type="evidence" value="ECO:0007669"/>
    <property type="project" value="UniProtKB-SubCell"/>
</dbReference>
<dbReference type="PANTHER" id="PTHR43545:SF4">
    <property type="entry name" value="IRON-SULFUR PROTEIN"/>
    <property type="match status" value="1"/>
</dbReference>
<feature type="binding site" evidence="7">
    <location>
        <position position="54"/>
    </location>
    <ligand>
        <name>[4Fe-4S] cluster</name>
        <dbReference type="ChEBI" id="CHEBI:49883"/>
        <label>1</label>
    </ligand>
</feature>
<dbReference type="Pfam" id="PF13247">
    <property type="entry name" value="Fer4_11"/>
    <property type="match status" value="1"/>
</dbReference>
<evidence type="ECO:0000256" key="4">
    <source>
        <dbReference type="ARBA" id="ARBA00022737"/>
    </source>
</evidence>
<feature type="binding site" evidence="7">
    <location>
        <position position="123"/>
    </location>
    <ligand>
        <name>[4Fe-4S] cluster</name>
        <dbReference type="ChEBI" id="CHEBI:49883"/>
        <label>4</label>
    </ligand>
</feature>
<dbReference type="EMBL" id="PQAP01000115">
    <property type="protein sequence ID" value="PWB71425.1"/>
    <property type="molecule type" value="Genomic_DNA"/>
</dbReference>
<feature type="binding site" evidence="7">
    <location>
        <position position="193"/>
    </location>
    <ligand>
        <name>[4Fe-4S] cluster</name>
        <dbReference type="ChEBI" id="CHEBI:49883"/>
        <label>1</label>
    </ligand>
</feature>
<dbReference type="InterPro" id="IPR017896">
    <property type="entry name" value="4Fe4S_Fe-S-bd"/>
</dbReference>
<comment type="cofactor">
    <cofactor evidence="7">
        <name>[4Fe-4S] cluster</name>
        <dbReference type="ChEBI" id="CHEBI:49883"/>
    </cofactor>
    <text evidence="7">Binds 4 [4Fe-4S] clusters per subunit.</text>
</comment>
<feature type="domain" description="4Fe-4S ferredoxin-type" evidence="9">
    <location>
        <begin position="39"/>
        <end position="69"/>
    </location>
</feature>
<keyword evidence="4" id="KW-0677">Repeat</keyword>
<dbReference type="PIRSF" id="PIRSF036298">
    <property type="entry name" value="FDH_4Fe4S"/>
    <property type="match status" value="1"/>
</dbReference>
<feature type="binding site" evidence="7">
    <location>
        <position position="58"/>
    </location>
    <ligand>
        <name>[4Fe-4S] cluster</name>
        <dbReference type="ChEBI" id="CHEBI:49883"/>
        <label>2</label>
    </ligand>
</feature>
<keyword evidence="8" id="KW-0732">Signal</keyword>
<feature type="binding site" evidence="7">
    <location>
        <position position="176"/>
    </location>
    <ligand>
        <name>[4Fe-4S] cluster</name>
        <dbReference type="ChEBI" id="CHEBI:49883"/>
        <label>2</label>
    </ligand>
</feature>
<feature type="signal peptide" evidence="8">
    <location>
        <begin position="1"/>
        <end position="26"/>
    </location>
</feature>
<protein>
    <submittedName>
        <fullName evidence="10">4Fe-4S ferredoxin</fullName>
    </submittedName>
</protein>
<keyword evidence="5 7" id="KW-0408">Iron</keyword>
<feature type="binding site" evidence="7">
    <location>
        <position position="51"/>
    </location>
    <ligand>
        <name>[4Fe-4S] cluster</name>
        <dbReference type="ChEBI" id="CHEBI:49883"/>
        <label>1</label>
    </ligand>
</feature>
<organism evidence="10 11">
    <name type="scientific">candidate division GN15 bacterium</name>
    <dbReference type="NCBI Taxonomy" id="2072418"/>
    <lineage>
        <taxon>Bacteria</taxon>
        <taxon>candidate division GN15</taxon>
    </lineage>
</organism>
<dbReference type="PROSITE" id="PS00198">
    <property type="entry name" value="4FE4S_FER_1"/>
    <property type="match status" value="1"/>
</dbReference>
<feature type="chain" id="PRO_5032510597" evidence="8">
    <location>
        <begin position="27"/>
        <end position="302"/>
    </location>
</feature>
<evidence type="ECO:0000256" key="7">
    <source>
        <dbReference type="PIRSR" id="PIRSR036298-50"/>
    </source>
</evidence>
<feature type="binding site" evidence="7">
    <location>
        <position position="189"/>
    </location>
    <ligand>
        <name>[4Fe-4S] cluster</name>
        <dbReference type="ChEBI" id="CHEBI:49883"/>
        <label>2</label>
    </ligand>
</feature>
<dbReference type="Gene3D" id="3.30.70.20">
    <property type="match status" value="2"/>
</dbReference>
<dbReference type="GO" id="GO:0051539">
    <property type="term" value="F:4 iron, 4 sulfur cluster binding"/>
    <property type="evidence" value="ECO:0007669"/>
    <property type="project" value="UniProtKB-KW"/>
</dbReference>
<dbReference type="InterPro" id="IPR006311">
    <property type="entry name" value="TAT_signal"/>
</dbReference>
<comment type="caution">
    <text evidence="10">The sequence shown here is derived from an EMBL/GenBank/DDBJ whole genome shotgun (WGS) entry which is preliminary data.</text>
</comment>
<feature type="domain" description="4Fe-4S ferredoxin-type" evidence="9">
    <location>
        <begin position="134"/>
        <end position="163"/>
    </location>
</feature>
<evidence type="ECO:0000313" key="11">
    <source>
        <dbReference type="Proteomes" id="UP000250918"/>
    </source>
</evidence>
<keyword evidence="6 7" id="KW-0411">Iron-sulfur</keyword>
<proteinExistence type="predicted"/>
<dbReference type="AlphaFoldDB" id="A0A855X5U4"/>
<dbReference type="Proteomes" id="UP000250918">
    <property type="component" value="Unassembled WGS sequence"/>
</dbReference>
<sequence length="302" mass="32891">MGITRRDFFKLSAAGSASLMAGEALASDGAQTALNPNSLGVLVDTVACIGCRKCEWACNDANALPTQDLKAFEDKSVFARHRRPDAGAYTVVNQFSDPRDPSKKYSMKIQCMHCNRPACASACIVGALQKTPEGPVVYDAWKCIGCRYCMVACPFQIPAYEYDNALNPQVRKCTFCATRLSQEGKKPACVAICPNEALTFGKREDLLIAAHSRINASPEKYVDHVYGETEAGGTGWLYLAGADFNNTELPKLTATVIPNLTETIQHGVFKSFVPPLALYGLLGLIMHSLRAEKNGKEESRHE</sequence>
<dbReference type="CDD" id="cd10561">
    <property type="entry name" value="HybA_like"/>
    <property type="match status" value="1"/>
</dbReference>
<dbReference type="PROSITE" id="PS51318">
    <property type="entry name" value="TAT"/>
    <property type="match status" value="1"/>
</dbReference>
<dbReference type="PROSITE" id="PS51379">
    <property type="entry name" value="4FE4S_FER_2"/>
    <property type="match status" value="2"/>
</dbReference>
<feature type="binding site" evidence="7">
    <location>
        <position position="149"/>
    </location>
    <ligand>
        <name>[4Fe-4S] cluster</name>
        <dbReference type="ChEBI" id="CHEBI:49883"/>
        <label>4</label>
    </ligand>
</feature>
<feature type="binding site" evidence="7">
    <location>
        <position position="114"/>
    </location>
    <ligand>
        <name>[4Fe-4S] cluster</name>
        <dbReference type="ChEBI" id="CHEBI:49883"/>
        <label>3</label>
    </ligand>
</feature>
<gene>
    <name evidence="10" type="ORF">C3F09_07915</name>
</gene>
<dbReference type="InterPro" id="IPR017900">
    <property type="entry name" value="4Fe4S_Fe_S_CS"/>
</dbReference>
<feature type="binding site" evidence="7">
    <location>
        <position position="146"/>
    </location>
    <ligand>
        <name>[4Fe-4S] cluster</name>
        <dbReference type="ChEBI" id="CHEBI:49883"/>
        <label>4</label>
    </ligand>
</feature>
<dbReference type="SUPFAM" id="SSF54862">
    <property type="entry name" value="4Fe-4S ferredoxins"/>
    <property type="match status" value="1"/>
</dbReference>
<evidence type="ECO:0000256" key="5">
    <source>
        <dbReference type="ARBA" id="ARBA00023004"/>
    </source>
</evidence>
<feature type="binding site" evidence="7">
    <location>
        <position position="143"/>
    </location>
    <ligand>
        <name>[4Fe-4S] cluster</name>
        <dbReference type="ChEBI" id="CHEBI:49883"/>
        <label>4</label>
    </ligand>
</feature>
<evidence type="ECO:0000256" key="2">
    <source>
        <dbReference type="ARBA" id="ARBA00022485"/>
    </source>
</evidence>
<feature type="binding site" evidence="7">
    <location>
        <position position="119"/>
    </location>
    <ligand>
        <name>[4Fe-4S] cluster</name>
        <dbReference type="ChEBI" id="CHEBI:49883"/>
        <label>3</label>
    </ligand>
</feature>
<evidence type="ECO:0000256" key="8">
    <source>
        <dbReference type="SAM" id="SignalP"/>
    </source>
</evidence>
<keyword evidence="3 7" id="KW-0479">Metal-binding</keyword>
<comment type="subcellular location">
    <subcellularLocation>
        <location evidence="1">Cell envelope</location>
    </subcellularLocation>
</comment>
<feature type="binding site" evidence="7">
    <location>
        <position position="111"/>
    </location>
    <ligand>
        <name>[4Fe-4S] cluster</name>
        <dbReference type="ChEBI" id="CHEBI:49883"/>
        <label>3</label>
    </ligand>
</feature>
<dbReference type="GO" id="GO:0046872">
    <property type="term" value="F:metal ion binding"/>
    <property type="evidence" value="ECO:0007669"/>
    <property type="project" value="UniProtKB-KW"/>
</dbReference>
<feature type="binding site" evidence="7">
    <location>
        <position position="153"/>
    </location>
    <ligand>
        <name>[4Fe-4S] cluster</name>
        <dbReference type="ChEBI" id="CHEBI:49883"/>
        <label>3</label>
    </ligand>
</feature>
<evidence type="ECO:0000313" key="10">
    <source>
        <dbReference type="EMBL" id="PWB71425.1"/>
    </source>
</evidence>
<evidence type="ECO:0000256" key="3">
    <source>
        <dbReference type="ARBA" id="ARBA00022723"/>
    </source>
</evidence>
<keyword evidence="2 7" id="KW-0004">4Fe-4S</keyword>
<name>A0A855X5U4_9BACT</name>
<accession>A0A855X5U4</accession>
<dbReference type="PANTHER" id="PTHR43545">
    <property type="entry name" value="FORMATE DEHYDROGENASE, NITRATE-INDUCIBLE, IRON-SULFUR SUBUNIT"/>
    <property type="match status" value="1"/>
</dbReference>
<evidence type="ECO:0000256" key="6">
    <source>
        <dbReference type="ARBA" id="ARBA00023014"/>
    </source>
</evidence>
<dbReference type="InterPro" id="IPR014603">
    <property type="entry name" value="Formate_DH_Fe-S_su"/>
</dbReference>
<reference evidence="10 11" key="1">
    <citation type="journal article" date="2018" name="ISME J.">
        <title>A methanotrophic archaeon couples anaerobic oxidation of methane to Fe(III) reduction.</title>
        <authorList>
            <person name="Cai C."/>
            <person name="Leu A.O."/>
            <person name="Xie G.J."/>
            <person name="Guo J."/>
            <person name="Feng Y."/>
            <person name="Zhao J.X."/>
            <person name="Tyson G.W."/>
            <person name="Yuan Z."/>
            <person name="Hu S."/>
        </authorList>
    </citation>
    <scope>NUCLEOTIDE SEQUENCE [LARGE SCALE GENOMIC DNA]</scope>
    <source>
        <strain evidence="10">FeB_12</strain>
    </source>
</reference>
<dbReference type="GO" id="GO:0045333">
    <property type="term" value="P:cellular respiration"/>
    <property type="evidence" value="ECO:0007669"/>
    <property type="project" value="InterPro"/>
</dbReference>
<feature type="binding site" evidence="7">
    <location>
        <position position="48"/>
    </location>
    <ligand>
        <name>[4Fe-4S] cluster</name>
        <dbReference type="ChEBI" id="CHEBI:49883"/>
        <label>1</label>
    </ligand>
</feature>
<dbReference type="GO" id="GO:0015944">
    <property type="term" value="P:formate oxidation"/>
    <property type="evidence" value="ECO:0007669"/>
    <property type="project" value="InterPro"/>
</dbReference>
<evidence type="ECO:0000256" key="1">
    <source>
        <dbReference type="ARBA" id="ARBA00004196"/>
    </source>
</evidence>
<evidence type="ECO:0000259" key="9">
    <source>
        <dbReference type="PROSITE" id="PS51379"/>
    </source>
</evidence>
<feature type="binding site" evidence="7">
    <location>
        <position position="173"/>
    </location>
    <ligand>
        <name>[4Fe-4S] cluster</name>
        <dbReference type="ChEBI" id="CHEBI:49883"/>
        <label>2</label>
    </ligand>
</feature>